<dbReference type="RefSeq" id="WP_203812632.1">
    <property type="nucleotide sequence ID" value="NZ_BOMY01000048.1"/>
</dbReference>
<gene>
    <name evidence="1" type="ORF">Ate02nite_75050</name>
</gene>
<keyword evidence="2" id="KW-1185">Reference proteome</keyword>
<comment type="caution">
    <text evidence="1">The sequence shown here is derived from an EMBL/GenBank/DDBJ whole genome shotgun (WGS) entry which is preliminary data.</text>
</comment>
<sequence>MARITGRELKNLVGTFGVVATLAGLAFGLPAVDRAFSAERSLRAGVPVDVGAGVTVVPPSGATLDVTGTRPGDTMGSALFRLGAVQYRIAVRPFDGDLETAASRLRQRITGTPGYQVTGSQLAVGTVDGLDGLQGGYTAPGRGGRYAVFVGDGLTIEVTISGNDLDLGRTLPQIEASTRTLRVDGSGR</sequence>
<dbReference type="Proteomes" id="UP000623608">
    <property type="component" value="Unassembled WGS sequence"/>
</dbReference>
<evidence type="ECO:0000313" key="2">
    <source>
        <dbReference type="Proteomes" id="UP000623608"/>
    </source>
</evidence>
<name>A0A919NTC7_9ACTN</name>
<evidence type="ECO:0000313" key="1">
    <source>
        <dbReference type="EMBL" id="GIF24775.1"/>
    </source>
</evidence>
<dbReference type="AlphaFoldDB" id="A0A919NTC7"/>
<protein>
    <submittedName>
        <fullName evidence="1">Uncharacterized protein</fullName>
    </submittedName>
</protein>
<organism evidence="1 2">
    <name type="scientific">Paractinoplanes tereljensis</name>
    <dbReference type="NCBI Taxonomy" id="571912"/>
    <lineage>
        <taxon>Bacteria</taxon>
        <taxon>Bacillati</taxon>
        <taxon>Actinomycetota</taxon>
        <taxon>Actinomycetes</taxon>
        <taxon>Micromonosporales</taxon>
        <taxon>Micromonosporaceae</taxon>
        <taxon>Paractinoplanes</taxon>
    </lineage>
</organism>
<dbReference type="EMBL" id="BOMY01000048">
    <property type="protein sequence ID" value="GIF24775.1"/>
    <property type="molecule type" value="Genomic_DNA"/>
</dbReference>
<proteinExistence type="predicted"/>
<accession>A0A919NTC7</accession>
<reference evidence="1" key="1">
    <citation type="submission" date="2021-01" db="EMBL/GenBank/DDBJ databases">
        <title>Whole genome shotgun sequence of Actinoplanes tereljensis NBRC 105297.</title>
        <authorList>
            <person name="Komaki H."/>
            <person name="Tamura T."/>
        </authorList>
    </citation>
    <scope>NUCLEOTIDE SEQUENCE</scope>
    <source>
        <strain evidence="1">NBRC 105297</strain>
    </source>
</reference>